<protein>
    <submittedName>
        <fullName evidence="3">Uncharacterized protein</fullName>
    </submittedName>
</protein>
<feature type="compositionally biased region" description="Low complexity" evidence="2">
    <location>
        <begin position="108"/>
        <end position="117"/>
    </location>
</feature>
<feature type="coiled-coil region" evidence="1">
    <location>
        <begin position="352"/>
        <end position="428"/>
    </location>
</feature>
<dbReference type="Proteomes" id="UP000274082">
    <property type="component" value="Chromosome 22"/>
</dbReference>
<reference evidence="3 4" key="1">
    <citation type="journal article" date="2018" name="Sci. Rep.">
        <title>A complete Leishmania donovani reference genome identifies novel genetic variations associated with virulence.</title>
        <authorList>
            <person name="Lypaczewski P."/>
            <person name="Hoshizaki J."/>
            <person name="Zhang W.-W."/>
            <person name="McCall L.-I."/>
            <person name="Torcivia-Rodriguez J."/>
            <person name="Simonyan V."/>
            <person name="Kaur A."/>
            <person name="Dewar K."/>
            <person name="Matlashewski G."/>
        </authorList>
    </citation>
    <scope>NUCLEOTIDE SEQUENCE [LARGE SCALE GENOMIC DNA]</scope>
    <source>
        <strain evidence="3 4">LdCL</strain>
    </source>
</reference>
<feature type="compositionally biased region" description="Basic and acidic residues" evidence="2">
    <location>
        <begin position="76"/>
        <end position="85"/>
    </location>
</feature>
<evidence type="ECO:0000256" key="1">
    <source>
        <dbReference type="SAM" id="Coils"/>
    </source>
</evidence>
<proteinExistence type="predicted"/>
<dbReference type="VEuPathDB" id="TriTrypDB:LDHU3_22.0960"/>
<accession>A0A3Q8IFG4</accession>
<name>A0A3Q8IFG4_LEIDO</name>
<evidence type="ECO:0000313" key="4">
    <source>
        <dbReference type="Proteomes" id="UP000274082"/>
    </source>
</evidence>
<keyword evidence="4" id="KW-1185">Reference proteome</keyword>
<feature type="compositionally biased region" description="Basic residues" evidence="2">
    <location>
        <begin position="90"/>
        <end position="105"/>
    </location>
</feature>
<evidence type="ECO:0000256" key="2">
    <source>
        <dbReference type="SAM" id="MobiDB-lite"/>
    </source>
</evidence>
<feature type="region of interest" description="Disordered" evidence="2">
    <location>
        <begin position="1"/>
        <end position="137"/>
    </location>
</feature>
<dbReference type="AlphaFoldDB" id="A0A3Q8IFG4"/>
<gene>
    <name evidence="3" type="ORF">LdCL_220012800</name>
</gene>
<feature type="coiled-coil region" evidence="1">
    <location>
        <begin position="234"/>
        <end position="261"/>
    </location>
</feature>
<dbReference type="VEuPathDB" id="TriTrypDB:LdCL_220012800"/>
<feature type="compositionally biased region" description="Basic and acidic residues" evidence="2">
    <location>
        <begin position="20"/>
        <end position="50"/>
    </location>
</feature>
<dbReference type="OrthoDB" id="265772at2759"/>
<dbReference type="EMBL" id="CP029521">
    <property type="protein sequence ID" value="AYU78771.1"/>
    <property type="molecule type" value="Genomic_DNA"/>
</dbReference>
<sequence length="439" mass="49977">MSAQQQQPEENGDRMVAARAKAEAARMAAERRRSMNSDARERSNSPDIHDTPTPLRGATQERSSSVDLANGGIEALHGDSGEHRRNSSALKRRSSTPKKGMRGGSRRGSGVAAAGFSNASHSGTKKAAHPQTPEEYAAAIEEMRQEYERITMKDEELEERLQLYSDVVGLRKELVIVQEDEARLRQQLAATEAVIASSDLTVEKMVSIYEEEAQQSALQKLWMEESECHNPDTMEWAEIDVNNLRERVDEAHKKFTAAAEKADSLYLQQEEAINKTTDARERERATIAENHEREMEGLSEARIHARQVATEQHFHRHRGTAQAPPVVLTKDKERTTRQRRVDEVEFRTTAQVGKMKDELTELMEQVKMLKRHLDDSRQVTEEKRREYEASLKVVEAEGSEAREMKEGLLKEEEELKELKADLQAVLHYVRAKNREEEGW</sequence>
<organism evidence="3 4">
    <name type="scientific">Leishmania donovani</name>
    <dbReference type="NCBI Taxonomy" id="5661"/>
    <lineage>
        <taxon>Eukaryota</taxon>
        <taxon>Discoba</taxon>
        <taxon>Euglenozoa</taxon>
        <taxon>Kinetoplastea</taxon>
        <taxon>Metakinetoplastina</taxon>
        <taxon>Trypanosomatida</taxon>
        <taxon>Trypanosomatidae</taxon>
        <taxon>Leishmaniinae</taxon>
        <taxon>Leishmania</taxon>
    </lineage>
</organism>
<evidence type="ECO:0000313" key="3">
    <source>
        <dbReference type="EMBL" id="AYU78771.1"/>
    </source>
</evidence>
<keyword evidence="1" id="KW-0175">Coiled coil</keyword>